<accession>A0A0A8ZGI9</accession>
<dbReference type="EMBL" id="GBRH01259396">
    <property type="protein sequence ID" value="JAD38499.1"/>
    <property type="molecule type" value="Transcribed_RNA"/>
</dbReference>
<organism evidence="1">
    <name type="scientific">Arundo donax</name>
    <name type="common">Giant reed</name>
    <name type="synonym">Donax arundinaceus</name>
    <dbReference type="NCBI Taxonomy" id="35708"/>
    <lineage>
        <taxon>Eukaryota</taxon>
        <taxon>Viridiplantae</taxon>
        <taxon>Streptophyta</taxon>
        <taxon>Embryophyta</taxon>
        <taxon>Tracheophyta</taxon>
        <taxon>Spermatophyta</taxon>
        <taxon>Magnoliopsida</taxon>
        <taxon>Liliopsida</taxon>
        <taxon>Poales</taxon>
        <taxon>Poaceae</taxon>
        <taxon>PACMAD clade</taxon>
        <taxon>Arundinoideae</taxon>
        <taxon>Arundineae</taxon>
        <taxon>Arundo</taxon>
    </lineage>
</organism>
<name>A0A0A8ZGI9_ARUDO</name>
<reference evidence="1" key="1">
    <citation type="submission" date="2014-09" db="EMBL/GenBank/DDBJ databases">
        <authorList>
            <person name="Magalhaes I.L.F."/>
            <person name="Oliveira U."/>
            <person name="Santos F.R."/>
            <person name="Vidigal T.H.D.A."/>
            <person name="Brescovit A.D."/>
            <person name="Santos A.J."/>
        </authorList>
    </citation>
    <scope>NUCLEOTIDE SEQUENCE</scope>
    <source>
        <tissue evidence="1">Shoot tissue taken approximately 20 cm above the soil surface</tissue>
    </source>
</reference>
<proteinExistence type="predicted"/>
<dbReference type="AlphaFoldDB" id="A0A0A8ZGI9"/>
<protein>
    <submittedName>
        <fullName evidence="1">Uncharacterized protein</fullName>
    </submittedName>
</protein>
<reference evidence="1" key="2">
    <citation type="journal article" date="2015" name="Data Brief">
        <title>Shoot transcriptome of the giant reed, Arundo donax.</title>
        <authorList>
            <person name="Barrero R.A."/>
            <person name="Guerrero F.D."/>
            <person name="Moolhuijzen P."/>
            <person name="Goolsby J.A."/>
            <person name="Tidwell J."/>
            <person name="Bellgard S.E."/>
            <person name="Bellgard M.I."/>
        </authorList>
    </citation>
    <scope>NUCLEOTIDE SEQUENCE</scope>
    <source>
        <tissue evidence="1">Shoot tissue taken approximately 20 cm above the soil surface</tissue>
    </source>
</reference>
<sequence length="31" mass="3562">MCLNHLPKTYTSIPGNINFTTHISTCHNFQK</sequence>
<evidence type="ECO:0000313" key="1">
    <source>
        <dbReference type="EMBL" id="JAD38499.1"/>
    </source>
</evidence>